<gene>
    <name evidence="2" type="ORF">NM06_01170</name>
</gene>
<keyword evidence="1" id="KW-0472">Membrane</keyword>
<protein>
    <submittedName>
        <fullName evidence="2">Nitrite reductase</fullName>
    </submittedName>
</protein>
<dbReference type="RefSeq" id="WP_005471234.1">
    <property type="nucleotide sequence ID" value="NZ_JRWP01000003.1"/>
</dbReference>
<comment type="caution">
    <text evidence="2">The sequence shown here is derived from an EMBL/GenBank/DDBJ whole genome shotgun (WGS) entry which is preliminary data.</text>
</comment>
<proteinExistence type="predicted"/>
<sequence>MELVMIFAIIFGAVFGTRFVKLFLSHRKEIKQLELEQQSGVDRAQNVKLQQQVEQLTDRVEVLEKIVTDQKYQLEKEIASL</sequence>
<name>A0A0A5I3V3_PHOS4</name>
<evidence type="ECO:0000313" key="2">
    <source>
        <dbReference type="EMBL" id="KGY10449.1"/>
    </source>
</evidence>
<dbReference type="OrthoDB" id="5772882at2"/>
<dbReference type="Proteomes" id="UP000030451">
    <property type="component" value="Unassembled WGS sequence"/>
</dbReference>
<accession>A0A0A5I3V3</accession>
<keyword evidence="1" id="KW-1133">Transmembrane helix</keyword>
<dbReference type="EMBL" id="JRWP01000003">
    <property type="protein sequence ID" value="KGY10449.1"/>
    <property type="molecule type" value="Genomic_DNA"/>
</dbReference>
<evidence type="ECO:0000313" key="3">
    <source>
        <dbReference type="Proteomes" id="UP000030451"/>
    </source>
</evidence>
<keyword evidence="1" id="KW-0812">Transmembrane</keyword>
<reference evidence="2 3" key="1">
    <citation type="submission" date="2014-10" db="EMBL/GenBank/DDBJ databases">
        <title>Genome sequencing of Vibrio sinaloensis T08.</title>
        <authorList>
            <person name="Chan K.-G."/>
            <person name="Mohamad N.I."/>
        </authorList>
    </citation>
    <scope>NUCLEOTIDE SEQUENCE [LARGE SCALE GENOMIC DNA]</scope>
    <source>
        <strain evidence="2 3">T08</strain>
    </source>
</reference>
<dbReference type="AlphaFoldDB" id="A0A0A5I3V3"/>
<organism evidence="2 3">
    <name type="scientific">Photobacterium sp. (strain ATCC 43367)</name>
    <dbReference type="NCBI Taxonomy" id="379097"/>
    <lineage>
        <taxon>Bacteria</taxon>
        <taxon>Pseudomonadati</taxon>
        <taxon>Pseudomonadota</taxon>
        <taxon>Gammaproteobacteria</taxon>
        <taxon>Vibrionales</taxon>
        <taxon>Vibrionaceae</taxon>
        <taxon>Vibrio</taxon>
        <taxon>Vibrio oreintalis group</taxon>
    </lineage>
</organism>
<feature type="transmembrane region" description="Helical" evidence="1">
    <location>
        <begin position="6"/>
        <end position="24"/>
    </location>
</feature>
<evidence type="ECO:0000256" key="1">
    <source>
        <dbReference type="SAM" id="Phobius"/>
    </source>
</evidence>